<dbReference type="PANTHER" id="PTHR45639">
    <property type="entry name" value="HSC70CB, ISOFORM G-RELATED"/>
    <property type="match status" value="1"/>
</dbReference>
<proteinExistence type="predicted"/>
<evidence type="ECO:0000256" key="1">
    <source>
        <dbReference type="ARBA" id="ARBA00022741"/>
    </source>
</evidence>
<comment type="caution">
    <text evidence="3">The sequence shown here is derived from an EMBL/GenBank/DDBJ whole genome shotgun (WGS) entry which is preliminary data.</text>
</comment>
<sequence>MSVVGFDLGNESLPGKCVLMFSLMMSQNAGTFIVDVQYADVSELQAPPKISKYTIGPFQTTKGERAKVKVKARLNLHGNVSVESAHVVIEEDEVEVPVTKETSKIDLDKAPTKINVKCRMPMWVENVAIAIGDNWR</sequence>
<keyword evidence="2" id="KW-0067">ATP-binding</keyword>
<dbReference type="Gene3D" id="2.60.34.10">
    <property type="entry name" value="Substrate Binding Domain Of DNAk, Chain A, domain 1"/>
    <property type="match status" value="1"/>
</dbReference>
<dbReference type="InterPro" id="IPR029047">
    <property type="entry name" value="HSP70_peptide-bd_sf"/>
</dbReference>
<dbReference type="GO" id="GO:0005829">
    <property type="term" value="C:cytosol"/>
    <property type="evidence" value="ECO:0007669"/>
    <property type="project" value="TreeGrafter"/>
</dbReference>
<protein>
    <recommendedName>
        <fullName evidence="5">Late embryogenesis abundant protein LEA-2 subgroup domain-containing protein</fullName>
    </recommendedName>
</protein>
<reference evidence="3 4" key="1">
    <citation type="submission" date="2022-01" db="EMBL/GenBank/DDBJ databases">
        <authorList>
            <person name="Xiong W."/>
            <person name="Schranz E."/>
        </authorList>
    </citation>
    <scope>NUCLEOTIDE SEQUENCE [LARGE SCALE GENOMIC DNA]</scope>
</reference>
<keyword evidence="4" id="KW-1185">Reference proteome</keyword>
<evidence type="ECO:0000313" key="4">
    <source>
        <dbReference type="Proteomes" id="UP001157418"/>
    </source>
</evidence>
<dbReference type="Proteomes" id="UP001157418">
    <property type="component" value="Unassembled WGS sequence"/>
</dbReference>
<dbReference type="PANTHER" id="PTHR45639:SF4">
    <property type="entry name" value="HSC70CB, ISOFORM G"/>
    <property type="match status" value="1"/>
</dbReference>
<keyword evidence="1" id="KW-0547">Nucleotide-binding</keyword>
<name>A0AAU9MCA4_9ASTR</name>
<dbReference type="GO" id="GO:0005634">
    <property type="term" value="C:nucleus"/>
    <property type="evidence" value="ECO:0007669"/>
    <property type="project" value="TreeGrafter"/>
</dbReference>
<dbReference type="GO" id="GO:0005524">
    <property type="term" value="F:ATP binding"/>
    <property type="evidence" value="ECO:0007669"/>
    <property type="project" value="UniProtKB-KW"/>
</dbReference>
<accession>A0AAU9MCA4</accession>
<dbReference type="InterPro" id="IPR013126">
    <property type="entry name" value="Hsp_70_fam"/>
</dbReference>
<dbReference type="AlphaFoldDB" id="A0AAU9MCA4"/>
<organism evidence="3 4">
    <name type="scientific">Lactuca virosa</name>
    <dbReference type="NCBI Taxonomy" id="75947"/>
    <lineage>
        <taxon>Eukaryota</taxon>
        <taxon>Viridiplantae</taxon>
        <taxon>Streptophyta</taxon>
        <taxon>Embryophyta</taxon>
        <taxon>Tracheophyta</taxon>
        <taxon>Spermatophyta</taxon>
        <taxon>Magnoliopsida</taxon>
        <taxon>eudicotyledons</taxon>
        <taxon>Gunneridae</taxon>
        <taxon>Pentapetalae</taxon>
        <taxon>asterids</taxon>
        <taxon>campanulids</taxon>
        <taxon>Asterales</taxon>
        <taxon>Asteraceae</taxon>
        <taxon>Cichorioideae</taxon>
        <taxon>Cichorieae</taxon>
        <taxon>Lactucinae</taxon>
        <taxon>Lactuca</taxon>
    </lineage>
</organism>
<evidence type="ECO:0008006" key="5">
    <source>
        <dbReference type="Google" id="ProtNLM"/>
    </source>
</evidence>
<gene>
    <name evidence="3" type="ORF">LVIROSA_LOCUS12609</name>
</gene>
<dbReference type="EMBL" id="CAKMRJ010002223">
    <property type="protein sequence ID" value="CAH1425469.1"/>
    <property type="molecule type" value="Genomic_DNA"/>
</dbReference>
<evidence type="ECO:0000313" key="3">
    <source>
        <dbReference type="EMBL" id="CAH1425469.1"/>
    </source>
</evidence>
<dbReference type="GO" id="GO:0140662">
    <property type="term" value="F:ATP-dependent protein folding chaperone"/>
    <property type="evidence" value="ECO:0007669"/>
    <property type="project" value="InterPro"/>
</dbReference>
<evidence type="ECO:0000256" key="2">
    <source>
        <dbReference type="ARBA" id="ARBA00022840"/>
    </source>
</evidence>